<evidence type="ECO:0000256" key="3">
    <source>
        <dbReference type="ARBA" id="ARBA00022821"/>
    </source>
</evidence>
<dbReference type="SUPFAM" id="SSF52540">
    <property type="entry name" value="P-loop containing nucleoside triphosphate hydrolases"/>
    <property type="match status" value="1"/>
</dbReference>
<dbReference type="FunFam" id="1.10.10.10:FF:000322">
    <property type="entry name" value="Probable disease resistance protein At1g63360"/>
    <property type="match status" value="1"/>
</dbReference>
<keyword evidence="3" id="KW-0611">Plant defense</keyword>
<feature type="domain" description="R13L1/DRL21-like LRR repeat region" evidence="6">
    <location>
        <begin position="554"/>
        <end position="688"/>
    </location>
</feature>
<dbReference type="Pfam" id="PF23559">
    <property type="entry name" value="WHD_DRP"/>
    <property type="match status" value="1"/>
</dbReference>
<dbReference type="Pfam" id="PF00931">
    <property type="entry name" value="NB-ARC"/>
    <property type="match status" value="1"/>
</dbReference>
<dbReference type="InterPro" id="IPR002182">
    <property type="entry name" value="NB-ARC"/>
</dbReference>
<evidence type="ECO:0000256" key="1">
    <source>
        <dbReference type="ARBA" id="ARBA00022614"/>
    </source>
</evidence>
<dbReference type="InterPro" id="IPR056789">
    <property type="entry name" value="LRR_R13L1-DRL21"/>
</dbReference>
<evidence type="ECO:0000256" key="2">
    <source>
        <dbReference type="ARBA" id="ARBA00022737"/>
    </source>
</evidence>
<dbReference type="GO" id="GO:0006952">
    <property type="term" value="P:defense response"/>
    <property type="evidence" value="ECO:0007669"/>
    <property type="project" value="UniProtKB-KW"/>
</dbReference>
<dbReference type="InterPro" id="IPR027417">
    <property type="entry name" value="P-loop_NTPase"/>
</dbReference>
<dbReference type="EMBL" id="CAADRP010002163">
    <property type="protein sequence ID" value="VFU62801.1"/>
    <property type="molecule type" value="Genomic_DNA"/>
</dbReference>
<evidence type="ECO:0000259" key="4">
    <source>
        <dbReference type="Pfam" id="PF00931"/>
    </source>
</evidence>
<sequence length="947" mass="107216">MREKLDAIANDKNKFDLALRVGEITTDHTYDWRLTSSLVNESEILGRGKEKEELVNILLTNADDLSIHAMWGMGGLGKTTLTQLVYNEERVKQQFGLRIWVCVSTDFNIKRLTRAIIESIDGASCDLQELDPLQQRLQQKLTGKKFLLVLDDVWDDYDDRWDKLNEVLRSGAKGSAVLVTTRMEMVARRMATTFVQHMGRLSEEDSWEFFQRLAIGMRRKEEWVQLEDIGVSIVKKCGGVPLAIKALGKLMRLKNTEDQWMAVKESEIWDLREEASKILPALRLSYTNLSPHLKQCFAFCSIFPKDHVMRREELVALWMANGFICCRREMDLHVKGIEIFNELVGRSFLQEVQDDGFGNITCKMHDLMHDLAQSIMSRECLLIEGNTKFQISKIVRHVGAYGKLSYALEDKDIKSRSLRSILLSSNTGYLSRVSDALLLCFTQQKYLRALDICTNTLPKSICNLKHLRFLDVSNSCIQKLPESITSLQNLQTLDLSYCELLIQLPKGIKQMKSLVYLDITGCDALRFMPCGMGQLMCLRKLSLFIVGKEEGRHIGELERLNNLAGELRIMDLVNVKNLTDARSANLKLKTAVLSLTLSWQGNGQSDSIPSIPNNEAEEVLGALQPHSNLKKLRLIGYYGSKFPSTWMMNLSLMLPNLVEMEITECPNCEQLPPFGKLQFLKSLELQGMNGVKCIDSHVYGDGQNPFPSLETLSIRGMERLEQWVACRFPRLRELDVADCPVMSGIPIIPSFKKLVIQRENVSSLMSVSNLTSLTSLCIANLPNVMELPEGFLQNHTLLERLRISMLGDLQSLSNKVFDNLSALKSLSIDGCAALESLPDLRNLTSLEVLYIAYCGRLNSLPRLCGLSSLRRLSIDHCANLASLTEGVRHLTTLEDLHLGGCPELNSLPESIQHLTSLRYLKSDLDWKRGYRGACRIFQLKFVTVDFK</sequence>
<dbReference type="SUPFAM" id="SSF52058">
    <property type="entry name" value="L domain-like"/>
    <property type="match status" value="2"/>
</dbReference>
<dbReference type="InterPro" id="IPR058922">
    <property type="entry name" value="WHD_DRP"/>
</dbReference>
<dbReference type="Gene3D" id="1.10.8.430">
    <property type="entry name" value="Helical domain of apoptotic protease-activating factors"/>
    <property type="match status" value="1"/>
</dbReference>
<evidence type="ECO:0000259" key="5">
    <source>
        <dbReference type="Pfam" id="PF23559"/>
    </source>
</evidence>
<dbReference type="GO" id="GO:0043531">
    <property type="term" value="F:ADP binding"/>
    <property type="evidence" value="ECO:0007669"/>
    <property type="project" value="InterPro"/>
</dbReference>
<evidence type="ECO:0000259" key="6">
    <source>
        <dbReference type="Pfam" id="PF25019"/>
    </source>
</evidence>
<keyword evidence="2" id="KW-0677">Repeat</keyword>
<dbReference type="Gene3D" id="1.10.10.10">
    <property type="entry name" value="Winged helix-like DNA-binding domain superfamily/Winged helix DNA-binding domain"/>
    <property type="match status" value="1"/>
</dbReference>
<dbReference type="AlphaFoldDB" id="A0A6N2NJJ7"/>
<accession>A0A6N2NJJ7</accession>
<dbReference type="Gene3D" id="3.40.50.300">
    <property type="entry name" value="P-loop containing nucleotide triphosphate hydrolases"/>
    <property type="match status" value="1"/>
</dbReference>
<feature type="domain" description="NB-ARC" evidence="4">
    <location>
        <begin position="50"/>
        <end position="216"/>
    </location>
</feature>
<dbReference type="Gene3D" id="3.80.10.10">
    <property type="entry name" value="Ribonuclease Inhibitor"/>
    <property type="match status" value="3"/>
</dbReference>
<evidence type="ECO:0000313" key="7">
    <source>
        <dbReference type="EMBL" id="VFU62801.1"/>
    </source>
</evidence>
<name>A0A6N2NJJ7_SALVM</name>
<dbReference type="PANTHER" id="PTHR36766:SF47">
    <property type="entry name" value="NB-ARC DOMAIN-CONTAINING PROTEIN"/>
    <property type="match status" value="1"/>
</dbReference>
<dbReference type="PANTHER" id="PTHR36766">
    <property type="entry name" value="PLANT BROAD-SPECTRUM MILDEW RESISTANCE PROTEIN RPW8"/>
    <property type="match status" value="1"/>
</dbReference>
<organism evidence="7">
    <name type="scientific">Salix viminalis</name>
    <name type="common">Common osier</name>
    <name type="synonym">Basket willow</name>
    <dbReference type="NCBI Taxonomy" id="40686"/>
    <lineage>
        <taxon>Eukaryota</taxon>
        <taxon>Viridiplantae</taxon>
        <taxon>Streptophyta</taxon>
        <taxon>Embryophyta</taxon>
        <taxon>Tracheophyta</taxon>
        <taxon>Spermatophyta</taxon>
        <taxon>Magnoliopsida</taxon>
        <taxon>eudicotyledons</taxon>
        <taxon>Gunneridae</taxon>
        <taxon>Pentapetalae</taxon>
        <taxon>rosids</taxon>
        <taxon>fabids</taxon>
        <taxon>Malpighiales</taxon>
        <taxon>Salicaceae</taxon>
        <taxon>Saliceae</taxon>
        <taxon>Salix</taxon>
    </lineage>
</organism>
<dbReference type="PRINTS" id="PR00364">
    <property type="entry name" value="DISEASERSIST"/>
</dbReference>
<dbReference type="InterPro" id="IPR032675">
    <property type="entry name" value="LRR_dom_sf"/>
</dbReference>
<gene>
    <name evidence="7" type="ORF">SVIM_LOCUS475338</name>
</gene>
<proteinExistence type="predicted"/>
<reference evidence="7" key="1">
    <citation type="submission" date="2019-03" db="EMBL/GenBank/DDBJ databases">
        <authorList>
            <person name="Mank J."/>
            <person name="Almeida P."/>
        </authorList>
    </citation>
    <scope>NUCLEOTIDE SEQUENCE</scope>
    <source>
        <strain evidence="7">78183</strain>
    </source>
</reference>
<dbReference type="Pfam" id="PF25019">
    <property type="entry name" value="LRR_R13L1-DRL21"/>
    <property type="match status" value="1"/>
</dbReference>
<dbReference type="InterPro" id="IPR042197">
    <property type="entry name" value="Apaf_helical"/>
</dbReference>
<keyword evidence="1" id="KW-0433">Leucine-rich repeat</keyword>
<dbReference type="FunFam" id="3.40.50.300:FF:001091">
    <property type="entry name" value="Probable disease resistance protein At1g61300"/>
    <property type="match status" value="1"/>
</dbReference>
<feature type="domain" description="Disease resistance protein winged helix" evidence="5">
    <location>
        <begin position="302"/>
        <end position="372"/>
    </location>
</feature>
<dbReference type="InterPro" id="IPR036388">
    <property type="entry name" value="WH-like_DNA-bd_sf"/>
</dbReference>
<protein>
    <submittedName>
        <fullName evidence="7">Uncharacterized protein</fullName>
    </submittedName>
</protein>